<feature type="region of interest" description="Disordered" evidence="1">
    <location>
        <begin position="135"/>
        <end position="170"/>
    </location>
</feature>
<proteinExistence type="predicted"/>
<evidence type="ECO:0000256" key="1">
    <source>
        <dbReference type="SAM" id="MobiDB-lite"/>
    </source>
</evidence>
<evidence type="ECO:0000313" key="4">
    <source>
        <dbReference type="Proteomes" id="UP001317705"/>
    </source>
</evidence>
<reference evidence="3 4" key="1">
    <citation type="submission" date="2022-12" db="EMBL/GenBank/DDBJ databases">
        <title>Polyphasic characterization of Geotalea uranireducens NIT-SL11 newly isolated from a complex of sewage sludge and microbially reduced graphene oxide.</title>
        <authorList>
            <person name="Xie L."/>
            <person name="Yoshida N."/>
            <person name="Meng L."/>
        </authorList>
    </citation>
    <scope>NUCLEOTIDE SEQUENCE [LARGE SCALE GENOMIC DNA]</scope>
    <source>
        <strain evidence="3 4">NIT-SL11</strain>
    </source>
</reference>
<accession>A0ABM8EFQ0</accession>
<evidence type="ECO:0000313" key="3">
    <source>
        <dbReference type="EMBL" id="BDV41233.1"/>
    </source>
</evidence>
<dbReference type="InterPro" id="IPR019734">
    <property type="entry name" value="TPR_rpt"/>
</dbReference>
<dbReference type="Proteomes" id="UP001317705">
    <property type="component" value="Chromosome"/>
</dbReference>
<feature type="signal peptide" evidence="2">
    <location>
        <begin position="1"/>
        <end position="30"/>
    </location>
</feature>
<organism evidence="3 4">
    <name type="scientific">Geotalea uraniireducens</name>
    <dbReference type="NCBI Taxonomy" id="351604"/>
    <lineage>
        <taxon>Bacteria</taxon>
        <taxon>Pseudomonadati</taxon>
        <taxon>Thermodesulfobacteriota</taxon>
        <taxon>Desulfuromonadia</taxon>
        <taxon>Geobacterales</taxon>
        <taxon>Geobacteraceae</taxon>
        <taxon>Geotalea</taxon>
    </lineage>
</organism>
<dbReference type="InterPro" id="IPR011990">
    <property type="entry name" value="TPR-like_helical_dom_sf"/>
</dbReference>
<keyword evidence="4" id="KW-1185">Reference proteome</keyword>
<feature type="chain" id="PRO_5045586891" description="Tetratricopeptide repeat protein" evidence="2">
    <location>
        <begin position="31"/>
        <end position="438"/>
    </location>
</feature>
<evidence type="ECO:0000256" key="2">
    <source>
        <dbReference type="SAM" id="SignalP"/>
    </source>
</evidence>
<protein>
    <recommendedName>
        <fullName evidence="5">Tetratricopeptide repeat protein</fullName>
    </recommendedName>
</protein>
<dbReference type="SUPFAM" id="SSF48452">
    <property type="entry name" value="TPR-like"/>
    <property type="match status" value="1"/>
</dbReference>
<name>A0ABM8EFQ0_9BACT</name>
<dbReference type="Gene3D" id="1.25.40.10">
    <property type="entry name" value="Tetratricopeptide repeat domain"/>
    <property type="match status" value="1"/>
</dbReference>
<dbReference type="EMBL" id="AP027151">
    <property type="protein sequence ID" value="BDV41233.1"/>
    <property type="molecule type" value="Genomic_DNA"/>
</dbReference>
<evidence type="ECO:0008006" key="5">
    <source>
        <dbReference type="Google" id="ProtNLM"/>
    </source>
</evidence>
<gene>
    <name evidence="3" type="ORF">GURASL_01560</name>
</gene>
<dbReference type="Pfam" id="PF13174">
    <property type="entry name" value="TPR_6"/>
    <property type="match status" value="1"/>
</dbReference>
<dbReference type="RefSeq" id="WP_282001198.1">
    <property type="nucleotide sequence ID" value="NZ_AP027151.1"/>
</dbReference>
<keyword evidence="2" id="KW-0732">Signal</keyword>
<sequence>MNVVRRTDKGWRLLVAGMMLLCLAPGIAFAAGSGASRLFVTGFTALHDGNSREAAETFDRLLAVYPDTPLRDLALFFLARASLAAGERQQAARAMATLRREYPGSVVVAAAGPELLALAAGYRPSAGVAQVPANGPLARRTERPTGVPDEAGRRHGPAAENTRLAPSRPTAVAANRPQSVIATPVVAAPAPAPADNVPTGPTFELNVTPADAPRPVAVPTLVPLEIVNRGSGADSYRLRAAFPPEFRARFAAAARPGTPIGETSLLAPGQRFAAVLSVVLPPTAIDGQRYVYPLRVASRRAPASDRIRDIVLVAAAPLLRVVVRPGRPVMTPGDRIDYAVTLLNVGSAPAERISLRFRCAGERLAAVAGVTDPAAGDGGEVLTGIRLAPGEIRTGTVSFGLDPARRSGPELRCQAELQDDNRGMAEVFRAAAVRVAAP</sequence>